<gene>
    <name evidence="2" type="ORF">V5O48_002573</name>
</gene>
<feature type="compositionally biased region" description="Low complexity" evidence="1">
    <location>
        <begin position="58"/>
        <end position="69"/>
    </location>
</feature>
<dbReference type="EMBL" id="JBAHYK010000059">
    <property type="protein sequence ID" value="KAL0579467.1"/>
    <property type="molecule type" value="Genomic_DNA"/>
</dbReference>
<comment type="caution">
    <text evidence="2">The sequence shown here is derived from an EMBL/GenBank/DDBJ whole genome shotgun (WGS) entry which is preliminary data.</text>
</comment>
<name>A0ABR3FVD8_9AGAR</name>
<feature type="compositionally biased region" description="Low complexity" evidence="1">
    <location>
        <begin position="9"/>
        <end position="30"/>
    </location>
</feature>
<keyword evidence="3" id="KW-1185">Reference proteome</keyword>
<protein>
    <submittedName>
        <fullName evidence="2">Uncharacterized protein</fullName>
    </submittedName>
</protein>
<proteinExistence type="predicted"/>
<dbReference type="Proteomes" id="UP001465976">
    <property type="component" value="Unassembled WGS sequence"/>
</dbReference>
<feature type="region of interest" description="Disordered" evidence="1">
    <location>
        <begin position="1"/>
        <end position="69"/>
    </location>
</feature>
<evidence type="ECO:0000256" key="1">
    <source>
        <dbReference type="SAM" id="MobiDB-lite"/>
    </source>
</evidence>
<sequence>DGASTITDLTTPASSPSPCSSSSQLPSLDDPTPRRKRRLSESDGSQSRAIKRARHVVARSSSAPAAPISLPNLPFPAEQWFDKLPPPSNETSFFELGNTECSLFDIGGWLSTVSDLSDGDSTGSSSGVTTPTDQTVALPSIVVSDGQDYTQSYNPSVNPFDVLYGLGASSGDGNLTLPGDYSATKFSNNSLDIFSSLGTQPSSLEPLASDLSLLKSLPQTSTPQESSDLLDFDSIFSGIEMSMAPAPSYDTYLNIGLAA</sequence>
<accession>A0ABR3FVD8</accession>
<evidence type="ECO:0000313" key="3">
    <source>
        <dbReference type="Proteomes" id="UP001465976"/>
    </source>
</evidence>
<organism evidence="2 3">
    <name type="scientific">Marasmius crinis-equi</name>
    <dbReference type="NCBI Taxonomy" id="585013"/>
    <lineage>
        <taxon>Eukaryota</taxon>
        <taxon>Fungi</taxon>
        <taxon>Dikarya</taxon>
        <taxon>Basidiomycota</taxon>
        <taxon>Agaricomycotina</taxon>
        <taxon>Agaricomycetes</taxon>
        <taxon>Agaricomycetidae</taxon>
        <taxon>Agaricales</taxon>
        <taxon>Marasmiineae</taxon>
        <taxon>Marasmiaceae</taxon>
        <taxon>Marasmius</taxon>
    </lineage>
</organism>
<reference evidence="2 3" key="1">
    <citation type="submission" date="2024-02" db="EMBL/GenBank/DDBJ databases">
        <title>A draft genome for the cacao thread blight pathogen Marasmius crinis-equi.</title>
        <authorList>
            <person name="Cohen S.P."/>
            <person name="Baruah I.K."/>
            <person name="Amoako-Attah I."/>
            <person name="Bukari Y."/>
            <person name="Meinhardt L.W."/>
            <person name="Bailey B.A."/>
        </authorList>
    </citation>
    <scope>NUCLEOTIDE SEQUENCE [LARGE SCALE GENOMIC DNA]</scope>
    <source>
        <strain evidence="2 3">GH-76</strain>
    </source>
</reference>
<evidence type="ECO:0000313" key="2">
    <source>
        <dbReference type="EMBL" id="KAL0579467.1"/>
    </source>
</evidence>
<feature type="non-terminal residue" evidence="2">
    <location>
        <position position="1"/>
    </location>
</feature>